<dbReference type="AlphaFoldDB" id="A0A0C9W657"/>
<evidence type="ECO:0000256" key="5">
    <source>
        <dbReference type="ARBA" id="ARBA00023002"/>
    </source>
</evidence>
<evidence type="ECO:0000256" key="9">
    <source>
        <dbReference type="SAM" id="MobiDB-lite"/>
    </source>
</evidence>
<dbReference type="PANTHER" id="PTHR43706">
    <property type="entry name" value="NADH DEHYDROGENASE"/>
    <property type="match status" value="1"/>
</dbReference>
<comment type="catalytic activity">
    <reaction evidence="7">
        <text>a quinone + NADH + H(+) = a quinol + NAD(+)</text>
        <dbReference type="Rhea" id="RHEA:46160"/>
        <dbReference type="ChEBI" id="CHEBI:15378"/>
        <dbReference type="ChEBI" id="CHEBI:24646"/>
        <dbReference type="ChEBI" id="CHEBI:57540"/>
        <dbReference type="ChEBI" id="CHEBI:57945"/>
        <dbReference type="ChEBI" id="CHEBI:132124"/>
        <dbReference type="EC" id="1.6.5.9"/>
    </reaction>
</comment>
<evidence type="ECO:0000256" key="2">
    <source>
        <dbReference type="ARBA" id="ARBA00012637"/>
    </source>
</evidence>
<feature type="region of interest" description="Disordered" evidence="9">
    <location>
        <begin position="1"/>
        <end position="23"/>
    </location>
</feature>
<evidence type="ECO:0000313" key="11">
    <source>
        <dbReference type="Proteomes" id="UP000053820"/>
    </source>
</evidence>
<dbReference type="OrthoDB" id="3244603at2759"/>
<keyword evidence="11" id="KW-1185">Reference proteome</keyword>
<sequence length="184" mass="21281">MKPHHTRNPSAPEATRKSQRPQEDLTNWYPELHHYMRLTLVEALPSVPPMFHKELMQYTERTFKENRDDDWDHDAPEEEVDCGLVVWATGNTLRKLARDLMGGVGEQVNKRGLIIDDHLRMLGSPLYLRNRRLHLDLVCTHRPGRVRTRCIPRAHASIPIHLSLLYSIVSLESFPRPSPTRSAG</sequence>
<dbReference type="EC" id="1.6.5.9" evidence="2"/>
<evidence type="ECO:0000256" key="3">
    <source>
        <dbReference type="ARBA" id="ARBA00022630"/>
    </source>
</evidence>
<comment type="similarity">
    <text evidence="1">Belongs to the NADH dehydrogenase family.</text>
</comment>
<dbReference type="HOGENOM" id="CLU_108121_0_0_1"/>
<reference evidence="10 11" key="1">
    <citation type="submission" date="2014-04" db="EMBL/GenBank/DDBJ databases">
        <title>Evolutionary Origins and Diversification of the Mycorrhizal Mutualists.</title>
        <authorList>
            <consortium name="DOE Joint Genome Institute"/>
            <consortium name="Mycorrhizal Genomics Consortium"/>
            <person name="Kohler A."/>
            <person name="Kuo A."/>
            <person name="Nagy L.G."/>
            <person name="Floudas D."/>
            <person name="Copeland A."/>
            <person name="Barry K.W."/>
            <person name="Cichocki N."/>
            <person name="Veneault-Fourrey C."/>
            <person name="LaButti K."/>
            <person name="Lindquist E.A."/>
            <person name="Lipzen A."/>
            <person name="Lundell T."/>
            <person name="Morin E."/>
            <person name="Murat C."/>
            <person name="Riley R."/>
            <person name="Ohm R."/>
            <person name="Sun H."/>
            <person name="Tunlid A."/>
            <person name="Henrissat B."/>
            <person name="Grigoriev I.V."/>
            <person name="Hibbett D.S."/>
            <person name="Martin F."/>
        </authorList>
    </citation>
    <scope>NUCLEOTIDE SEQUENCE [LARGE SCALE GENOMIC DNA]</scope>
    <source>
        <strain evidence="10 11">MD-312</strain>
    </source>
</reference>
<evidence type="ECO:0000256" key="7">
    <source>
        <dbReference type="ARBA" id="ARBA00047599"/>
    </source>
</evidence>
<keyword evidence="4" id="KW-0274">FAD</keyword>
<feature type="compositionally biased region" description="Basic and acidic residues" evidence="9">
    <location>
        <begin position="14"/>
        <end position="23"/>
    </location>
</feature>
<keyword evidence="6" id="KW-0520">NAD</keyword>
<keyword evidence="5" id="KW-0560">Oxidoreductase</keyword>
<protein>
    <recommendedName>
        <fullName evidence="2">NADH:ubiquinone reductase (non-electrogenic)</fullName>
        <ecNumber evidence="2">1.6.5.9</ecNumber>
    </recommendedName>
</protein>
<accession>A0A0C9W657</accession>
<evidence type="ECO:0000313" key="10">
    <source>
        <dbReference type="EMBL" id="KIJ58141.1"/>
    </source>
</evidence>
<evidence type="ECO:0000256" key="1">
    <source>
        <dbReference type="ARBA" id="ARBA00005272"/>
    </source>
</evidence>
<evidence type="ECO:0000256" key="6">
    <source>
        <dbReference type="ARBA" id="ARBA00023027"/>
    </source>
</evidence>
<dbReference type="PANTHER" id="PTHR43706:SF47">
    <property type="entry name" value="EXTERNAL NADH-UBIQUINONE OXIDOREDUCTASE 1, MITOCHONDRIAL-RELATED"/>
    <property type="match status" value="1"/>
</dbReference>
<dbReference type="InterPro" id="IPR045024">
    <property type="entry name" value="NDH-2"/>
</dbReference>
<gene>
    <name evidence="10" type="ORF">HYDPIDRAFT_119919</name>
</gene>
<dbReference type="GO" id="GO:0005739">
    <property type="term" value="C:mitochondrion"/>
    <property type="evidence" value="ECO:0007669"/>
    <property type="project" value="TreeGrafter"/>
</dbReference>
<evidence type="ECO:0000256" key="8">
    <source>
        <dbReference type="ARBA" id="ARBA00049010"/>
    </source>
</evidence>
<proteinExistence type="inferred from homology"/>
<name>A0A0C9W657_9AGAM</name>
<comment type="catalytic activity">
    <reaction evidence="8">
        <text>a ubiquinone + NADH + H(+) = a ubiquinol + NAD(+)</text>
        <dbReference type="Rhea" id="RHEA:23152"/>
        <dbReference type="Rhea" id="RHEA-COMP:9565"/>
        <dbReference type="Rhea" id="RHEA-COMP:9566"/>
        <dbReference type="ChEBI" id="CHEBI:15378"/>
        <dbReference type="ChEBI" id="CHEBI:16389"/>
        <dbReference type="ChEBI" id="CHEBI:17976"/>
        <dbReference type="ChEBI" id="CHEBI:57540"/>
        <dbReference type="ChEBI" id="CHEBI:57945"/>
    </reaction>
</comment>
<keyword evidence="3" id="KW-0285">Flavoprotein</keyword>
<organism evidence="10 11">
    <name type="scientific">Hydnomerulius pinastri MD-312</name>
    <dbReference type="NCBI Taxonomy" id="994086"/>
    <lineage>
        <taxon>Eukaryota</taxon>
        <taxon>Fungi</taxon>
        <taxon>Dikarya</taxon>
        <taxon>Basidiomycota</taxon>
        <taxon>Agaricomycotina</taxon>
        <taxon>Agaricomycetes</taxon>
        <taxon>Agaricomycetidae</taxon>
        <taxon>Boletales</taxon>
        <taxon>Boletales incertae sedis</taxon>
        <taxon>Leucogyrophana</taxon>
    </lineage>
</organism>
<dbReference type="Gene3D" id="3.50.50.100">
    <property type="match status" value="1"/>
</dbReference>
<evidence type="ECO:0000256" key="4">
    <source>
        <dbReference type="ARBA" id="ARBA00022827"/>
    </source>
</evidence>
<dbReference type="GO" id="GO:0050136">
    <property type="term" value="F:NADH dehydrogenase (quinone) (non-electrogenic) activity"/>
    <property type="evidence" value="ECO:0007669"/>
    <property type="project" value="UniProtKB-EC"/>
</dbReference>
<dbReference type="EMBL" id="KN839979">
    <property type="protein sequence ID" value="KIJ58141.1"/>
    <property type="molecule type" value="Genomic_DNA"/>
</dbReference>
<dbReference type="Proteomes" id="UP000053820">
    <property type="component" value="Unassembled WGS sequence"/>
</dbReference>